<evidence type="ECO:0000259" key="14">
    <source>
        <dbReference type="Pfam" id="PF22666"/>
    </source>
</evidence>
<dbReference type="InterPro" id="IPR054593">
    <property type="entry name" value="Beta-mannosidase-like_N2"/>
</dbReference>
<dbReference type="InterPro" id="IPR008979">
    <property type="entry name" value="Galactose-bd-like_sf"/>
</dbReference>
<dbReference type="GO" id="GO:0004567">
    <property type="term" value="F:beta-mannosidase activity"/>
    <property type="evidence" value="ECO:0007669"/>
    <property type="project" value="UniProtKB-EC"/>
</dbReference>
<dbReference type="InterPro" id="IPR017853">
    <property type="entry name" value="GH"/>
</dbReference>
<dbReference type="AlphaFoldDB" id="A0AAN9ASF2"/>
<evidence type="ECO:0000256" key="1">
    <source>
        <dbReference type="ARBA" id="ARBA00000829"/>
    </source>
</evidence>
<evidence type="ECO:0000259" key="12">
    <source>
        <dbReference type="Pfam" id="PF00703"/>
    </source>
</evidence>
<dbReference type="Pfam" id="PF00703">
    <property type="entry name" value="Glyco_hydro_2"/>
    <property type="match status" value="1"/>
</dbReference>
<evidence type="ECO:0000256" key="2">
    <source>
        <dbReference type="ARBA" id="ARBA00004371"/>
    </source>
</evidence>
<dbReference type="FunFam" id="2.60.40.10:FF:000650">
    <property type="entry name" value="Mannosidase beta"/>
    <property type="match status" value="1"/>
</dbReference>
<name>A0AAN9ASF2_9CAEN</name>
<dbReference type="InterPro" id="IPR036156">
    <property type="entry name" value="Beta-gal/glucu_dom_sf"/>
</dbReference>
<dbReference type="Proteomes" id="UP001374579">
    <property type="component" value="Unassembled WGS sequence"/>
</dbReference>
<keyword evidence="9" id="KW-0326">Glycosidase</keyword>
<sequence>MTIMKKRVVLCCVLVSLFRASSASVVRQDLTGVWTVFNNATGLSVQGRVPGTMYTALRDKDVIHDPYYRDNNIRMAWIGHENWTYARTFEVSSAMAQSQSVLLVAQGIDTVSTVVINGQHVGSTDNMFVTYTWEVKPYIKPGNNTIQLAFQSATEYARKQAASYPYDVPPDCYHAAEHGECHVNFIRKAQCSFAWDWGPSFPTQGIWKPIYLVAFNSAILDQTTLEVLPGPSGQGWVLKTRSYFRTSGNRPSTTGHLAITLDKTSISETHNVSVSTQVNWVEVNITVPQSTNVQLWWPNGYGNQTLYDVIFTFTSSDGEMTSQKRRIGFRTAELVQDPVSADPKQGLTFYFRINGLPVFMKGANWVPADSFLERVTKDRLRSLLQSAADAHMTGLRVWGGGIYETDVFYDLADELGLLLYHDMMFSDGFYPTNPAFLASVTTELQQNIRRLMHRPSIAAWDGSNENENAIRANWYHVKNVSLYYADYIKLYRDTVMATVTRENPSRVYLTSSPSNGRLSFQQGLEAQDPQSDFFGDIHYYNDTIDQWQPYDYHVSRFTSEYGTRGYCSYQTLLPVMKASDMTYNSTVATDRQDGAGGNAVNFNQTVMHLNWPSDTTPEPQRFKDSIYLTQINQAMAVKAETEHYRRHQGSLQDDGRGLTMGAMYWMLNDIWQAPTYASIDYSGRWKMLHYYARKFFNPLLVSPYLNGSILEVHVVVDEIPTVAIRDPLTHRLRFEPMRDVYDVPKSGRGKNIRELSVKTKGVVNGTLYMIMLRWDNWVPLKFWTVPYKLNTTAQSVFSQNVSSMMSDANCTATADCFVYCYLNDPLSGSDNFVFLAEPKDSNIQNANTSISEIRQVETRIFTVTVVTDAHAPFVWLEAGSIMGRFSDNGFLMYNQAKLVNFTAWQNVDRLTLQDQMTVTSLADVYRT</sequence>
<feature type="domain" description="Beta-mannosidase-like galactose-binding" evidence="14">
    <location>
        <begin position="34"/>
        <end position="208"/>
    </location>
</feature>
<keyword evidence="7" id="KW-0325">Glycoprotein</keyword>
<comment type="caution">
    <text evidence="15">The sequence shown here is derived from an EMBL/GenBank/DDBJ whole genome shotgun (WGS) entry which is preliminary data.</text>
</comment>
<feature type="domain" description="Beta-mannosidase Ig-fold" evidence="13">
    <location>
        <begin position="857"/>
        <end position="923"/>
    </location>
</feature>
<dbReference type="FunFam" id="2.60.120.260:FF:000060">
    <property type="entry name" value="Probable beta-mannosidase"/>
    <property type="match status" value="1"/>
</dbReference>
<dbReference type="InterPro" id="IPR013783">
    <property type="entry name" value="Ig-like_fold"/>
</dbReference>
<dbReference type="GO" id="GO:0006516">
    <property type="term" value="P:glycoprotein catabolic process"/>
    <property type="evidence" value="ECO:0007669"/>
    <property type="project" value="TreeGrafter"/>
</dbReference>
<evidence type="ECO:0000256" key="4">
    <source>
        <dbReference type="ARBA" id="ARBA00012754"/>
    </source>
</evidence>
<dbReference type="InterPro" id="IPR050887">
    <property type="entry name" value="Beta-mannosidase_GH2"/>
</dbReference>
<dbReference type="Gene3D" id="3.20.20.80">
    <property type="entry name" value="Glycosidases"/>
    <property type="match status" value="1"/>
</dbReference>
<evidence type="ECO:0000313" key="16">
    <source>
        <dbReference type="Proteomes" id="UP001374579"/>
    </source>
</evidence>
<dbReference type="PANTHER" id="PTHR43730">
    <property type="entry name" value="BETA-MANNOSIDASE"/>
    <property type="match status" value="1"/>
</dbReference>
<dbReference type="SUPFAM" id="SSF49303">
    <property type="entry name" value="beta-Galactosidase/glucuronidase domain"/>
    <property type="match status" value="1"/>
</dbReference>
<evidence type="ECO:0000256" key="9">
    <source>
        <dbReference type="ARBA" id="ARBA00023295"/>
    </source>
</evidence>
<feature type="signal peptide" evidence="11">
    <location>
        <begin position="1"/>
        <end position="23"/>
    </location>
</feature>
<dbReference type="SUPFAM" id="SSF49785">
    <property type="entry name" value="Galactose-binding domain-like"/>
    <property type="match status" value="1"/>
</dbReference>
<dbReference type="PANTHER" id="PTHR43730:SF1">
    <property type="entry name" value="BETA-MANNOSIDASE"/>
    <property type="match status" value="1"/>
</dbReference>
<evidence type="ECO:0000256" key="10">
    <source>
        <dbReference type="ARBA" id="ARBA00033445"/>
    </source>
</evidence>
<dbReference type="GO" id="GO:0005764">
    <property type="term" value="C:lysosome"/>
    <property type="evidence" value="ECO:0007669"/>
    <property type="project" value="UniProtKB-SubCell"/>
</dbReference>
<reference evidence="15 16" key="1">
    <citation type="submission" date="2024-02" db="EMBL/GenBank/DDBJ databases">
        <title>Chromosome-scale genome assembly of the rough periwinkle Littorina saxatilis.</title>
        <authorList>
            <person name="De Jode A."/>
            <person name="Faria R."/>
            <person name="Formenti G."/>
            <person name="Sims Y."/>
            <person name="Smith T.P."/>
            <person name="Tracey A."/>
            <person name="Wood J.M.D."/>
            <person name="Zagrodzka Z.B."/>
            <person name="Johannesson K."/>
            <person name="Butlin R.K."/>
            <person name="Leder E.H."/>
        </authorList>
    </citation>
    <scope>NUCLEOTIDE SEQUENCE [LARGE SCALE GENOMIC DNA]</scope>
    <source>
        <strain evidence="15">Snail1</strain>
        <tissue evidence="15">Muscle</tissue>
    </source>
</reference>
<feature type="chain" id="PRO_5042972075" description="beta-mannosidase" evidence="11">
    <location>
        <begin position="24"/>
        <end position="927"/>
    </location>
</feature>
<protein>
    <recommendedName>
        <fullName evidence="4">beta-mannosidase</fullName>
        <ecNumber evidence="4">3.2.1.25</ecNumber>
    </recommendedName>
    <alternativeName>
        <fullName evidence="10">Mannanase</fullName>
    </alternativeName>
</protein>
<evidence type="ECO:0000259" key="13">
    <source>
        <dbReference type="Pfam" id="PF17753"/>
    </source>
</evidence>
<dbReference type="FunFam" id="3.20.20.80:FF:000050">
    <property type="entry name" value="Beta-mannosidase B"/>
    <property type="match status" value="1"/>
</dbReference>
<keyword evidence="16" id="KW-1185">Reference proteome</keyword>
<evidence type="ECO:0000313" key="15">
    <source>
        <dbReference type="EMBL" id="KAK7092217.1"/>
    </source>
</evidence>
<dbReference type="Gene3D" id="2.60.40.10">
    <property type="entry name" value="Immunoglobulins"/>
    <property type="match status" value="2"/>
</dbReference>
<dbReference type="EC" id="3.2.1.25" evidence="4"/>
<gene>
    <name evidence="15" type="ORF">V1264_008004</name>
</gene>
<evidence type="ECO:0000256" key="3">
    <source>
        <dbReference type="ARBA" id="ARBA00007401"/>
    </source>
</evidence>
<evidence type="ECO:0000256" key="6">
    <source>
        <dbReference type="ARBA" id="ARBA00022801"/>
    </source>
</evidence>
<keyword evidence="5 11" id="KW-0732">Signal</keyword>
<comment type="subcellular location">
    <subcellularLocation>
        <location evidence="2">Lysosome</location>
    </subcellularLocation>
</comment>
<comment type="catalytic activity">
    <reaction evidence="1">
        <text>Hydrolysis of terminal, non-reducing beta-D-mannose residues in beta-D-mannosides.</text>
        <dbReference type="EC" id="3.2.1.25"/>
    </reaction>
</comment>
<dbReference type="EMBL" id="JBAMIC010000021">
    <property type="protein sequence ID" value="KAK7092217.1"/>
    <property type="molecule type" value="Genomic_DNA"/>
</dbReference>
<feature type="domain" description="Glycoside hydrolase family 2 immunoglobulin-like beta-sandwich" evidence="12">
    <location>
        <begin position="249"/>
        <end position="330"/>
    </location>
</feature>
<evidence type="ECO:0000256" key="5">
    <source>
        <dbReference type="ARBA" id="ARBA00022729"/>
    </source>
</evidence>
<dbReference type="InterPro" id="IPR041625">
    <property type="entry name" value="Beta-mannosidase_Ig"/>
</dbReference>
<evidence type="ECO:0000256" key="8">
    <source>
        <dbReference type="ARBA" id="ARBA00023228"/>
    </source>
</evidence>
<dbReference type="Pfam" id="PF17753">
    <property type="entry name" value="Ig_mannosidase"/>
    <property type="match status" value="1"/>
</dbReference>
<dbReference type="Gene3D" id="2.60.120.260">
    <property type="entry name" value="Galactose-binding domain-like"/>
    <property type="match status" value="1"/>
</dbReference>
<dbReference type="Pfam" id="PF22666">
    <property type="entry name" value="Glyco_hydro_2_N2"/>
    <property type="match status" value="1"/>
</dbReference>
<comment type="similarity">
    <text evidence="3">Belongs to the glycosyl hydrolase 2 family.</text>
</comment>
<evidence type="ECO:0000256" key="7">
    <source>
        <dbReference type="ARBA" id="ARBA00023180"/>
    </source>
</evidence>
<dbReference type="GO" id="GO:0005975">
    <property type="term" value="P:carbohydrate metabolic process"/>
    <property type="evidence" value="ECO:0007669"/>
    <property type="project" value="InterPro"/>
</dbReference>
<accession>A0AAN9ASF2</accession>
<dbReference type="InterPro" id="IPR006102">
    <property type="entry name" value="Ig-like_GH2"/>
</dbReference>
<dbReference type="SUPFAM" id="SSF51445">
    <property type="entry name" value="(Trans)glycosidases"/>
    <property type="match status" value="1"/>
</dbReference>
<evidence type="ECO:0000256" key="11">
    <source>
        <dbReference type="SAM" id="SignalP"/>
    </source>
</evidence>
<organism evidence="15 16">
    <name type="scientific">Littorina saxatilis</name>
    <dbReference type="NCBI Taxonomy" id="31220"/>
    <lineage>
        <taxon>Eukaryota</taxon>
        <taxon>Metazoa</taxon>
        <taxon>Spiralia</taxon>
        <taxon>Lophotrochozoa</taxon>
        <taxon>Mollusca</taxon>
        <taxon>Gastropoda</taxon>
        <taxon>Caenogastropoda</taxon>
        <taxon>Littorinimorpha</taxon>
        <taxon>Littorinoidea</taxon>
        <taxon>Littorinidae</taxon>
        <taxon>Littorina</taxon>
    </lineage>
</organism>
<keyword evidence="6" id="KW-0378">Hydrolase</keyword>
<keyword evidence="8" id="KW-0458">Lysosome</keyword>
<proteinExistence type="inferred from homology"/>